<comment type="caution">
    <text evidence="1">The sequence shown here is derived from an EMBL/GenBank/DDBJ whole genome shotgun (WGS) entry which is preliminary data.</text>
</comment>
<accession>A0ABQ9X9Z1</accession>
<name>A0ABQ9X9Z1_9EUKA</name>
<keyword evidence="2" id="KW-1185">Reference proteome</keyword>
<reference evidence="1 2" key="1">
    <citation type="journal article" date="2022" name="bioRxiv">
        <title>Genomics of Preaxostyla Flagellates Illuminates Evolutionary Transitions and the Path Towards Mitochondrial Loss.</title>
        <authorList>
            <person name="Novak L.V.F."/>
            <person name="Treitli S.C."/>
            <person name="Pyrih J."/>
            <person name="Halakuc P."/>
            <person name="Pipaliya S.V."/>
            <person name="Vacek V."/>
            <person name="Brzon O."/>
            <person name="Soukal P."/>
            <person name="Eme L."/>
            <person name="Dacks J.B."/>
            <person name="Karnkowska A."/>
            <person name="Elias M."/>
            <person name="Hampl V."/>
        </authorList>
    </citation>
    <scope>NUCLEOTIDE SEQUENCE [LARGE SCALE GENOMIC DNA]</scope>
    <source>
        <strain evidence="1">NAU3</strain>
        <tissue evidence="1">Gut</tissue>
    </source>
</reference>
<sequence length="92" mass="10544">MPDSNLIMSFPLLSKCSVLVHSSTHTEIEEEWKRRTQAEMVTTGRGHQHSLAWSDEVGIAVLMSVEWIWEESGTDEERVTKLGELARQLPFF</sequence>
<proteinExistence type="predicted"/>
<gene>
    <name evidence="1" type="ORF">BLNAU_17025</name>
</gene>
<evidence type="ECO:0000313" key="1">
    <source>
        <dbReference type="EMBL" id="KAK2948078.1"/>
    </source>
</evidence>
<dbReference type="Proteomes" id="UP001281761">
    <property type="component" value="Unassembled WGS sequence"/>
</dbReference>
<protein>
    <submittedName>
        <fullName evidence="1">Uncharacterized protein</fullName>
    </submittedName>
</protein>
<organism evidence="1 2">
    <name type="scientific">Blattamonas nauphoetae</name>
    <dbReference type="NCBI Taxonomy" id="2049346"/>
    <lineage>
        <taxon>Eukaryota</taxon>
        <taxon>Metamonada</taxon>
        <taxon>Preaxostyla</taxon>
        <taxon>Oxymonadida</taxon>
        <taxon>Blattamonas</taxon>
    </lineage>
</organism>
<dbReference type="EMBL" id="JARBJD010000185">
    <property type="protein sequence ID" value="KAK2948078.1"/>
    <property type="molecule type" value="Genomic_DNA"/>
</dbReference>
<evidence type="ECO:0000313" key="2">
    <source>
        <dbReference type="Proteomes" id="UP001281761"/>
    </source>
</evidence>